<reference evidence="1 2" key="1">
    <citation type="submission" date="2010-08" db="EMBL/GenBank/DDBJ databases">
        <authorList>
            <person name="Weinstock G."/>
            <person name="Sodergren E."/>
            <person name="Clifton S."/>
            <person name="Fulton L."/>
            <person name="Fulton B."/>
            <person name="Courtney L."/>
            <person name="Fronick C."/>
            <person name="Harrison M."/>
            <person name="Strong C."/>
            <person name="Farmer C."/>
            <person name="Delahaunty K."/>
            <person name="Markovic C."/>
            <person name="Hall O."/>
            <person name="Minx P."/>
            <person name="Tomlinson C."/>
            <person name="Mitreva M."/>
            <person name="Hou S."/>
            <person name="Chen J."/>
            <person name="Wollam A."/>
            <person name="Pepin K.H."/>
            <person name="Johnson M."/>
            <person name="Bhonagiri V."/>
            <person name="Zhang X."/>
            <person name="Suruliraj S."/>
            <person name="Warren W."/>
            <person name="Chinwalla A."/>
            <person name="Mardis E.R."/>
            <person name="Wilson R.K."/>
        </authorList>
    </citation>
    <scope>NUCLEOTIDE SEQUENCE [LARGE SCALE GENOMIC DNA]</scope>
    <source>
        <strain evidence="1 2">F0359</strain>
    </source>
</reference>
<dbReference type="EMBL" id="AECS01000036">
    <property type="protein sequence ID" value="EFQ04351.1"/>
    <property type="molecule type" value="Genomic_DNA"/>
</dbReference>
<evidence type="ECO:0000313" key="2">
    <source>
        <dbReference type="Proteomes" id="UP000003195"/>
    </source>
</evidence>
<dbReference type="OrthoDB" id="9808614at2"/>
<protein>
    <submittedName>
        <fullName evidence="1">Uncharacterized protein</fullName>
    </submittedName>
</protein>
<accession>E2ZBX3</accession>
<proteinExistence type="predicted"/>
<dbReference type="Proteomes" id="UP000003195">
    <property type="component" value="Unassembled WGS sequence"/>
</dbReference>
<sequence length="64" mass="7290">MDIVGLQYISYITTKEMGVLRVITVTENIQRAINALENSAPVITARCNRDSLLDMQFKRIYAIN</sequence>
<organism evidence="1 2">
    <name type="scientific">Megasphaera micronuciformis F0359</name>
    <dbReference type="NCBI Taxonomy" id="706434"/>
    <lineage>
        <taxon>Bacteria</taxon>
        <taxon>Bacillati</taxon>
        <taxon>Bacillota</taxon>
        <taxon>Negativicutes</taxon>
        <taxon>Veillonellales</taxon>
        <taxon>Veillonellaceae</taxon>
        <taxon>Megasphaera</taxon>
    </lineage>
</organism>
<dbReference type="HOGENOM" id="CLU_2862597_0_0_9"/>
<name>E2ZBX3_9FIRM</name>
<evidence type="ECO:0000313" key="1">
    <source>
        <dbReference type="EMBL" id="EFQ04351.1"/>
    </source>
</evidence>
<dbReference type="AlphaFoldDB" id="E2ZBX3"/>
<gene>
    <name evidence="1" type="ORF">HMPREF9429_00955</name>
</gene>
<keyword evidence="2" id="KW-1185">Reference proteome</keyword>
<comment type="caution">
    <text evidence="1">The sequence shown here is derived from an EMBL/GenBank/DDBJ whole genome shotgun (WGS) entry which is preliminary data.</text>
</comment>